<dbReference type="PANTHER" id="PTHR22990">
    <property type="entry name" value="F-BOX ONLY PROTEIN"/>
    <property type="match status" value="1"/>
</dbReference>
<feature type="region of interest" description="Disordered" evidence="2">
    <location>
        <begin position="597"/>
        <end position="691"/>
    </location>
</feature>
<comment type="caution">
    <text evidence="5">The sequence shown here is derived from an EMBL/GenBank/DDBJ whole genome shotgun (WGS) entry which is preliminary data.</text>
</comment>
<dbReference type="Pfam" id="PF13229">
    <property type="entry name" value="Beta_helix"/>
    <property type="match status" value="2"/>
</dbReference>
<evidence type="ECO:0008006" key="7">
    <source>
        <dbReference type="Google" id="ProtNLM"/>
    </source>
</evidence>
<accession>A0ABN9W7G2</accession>
<dbReference type="InterPro" id="IPR035999">
    <property type="entry name" value="Sec7_dom_sf"/>
</dbReference>
<evidence type="ECO:0000259" key="3">
    <source>
        <dbReference type="Pfam" id="PF01369"/>
    </source>
</evidence>
<dbReference type="Gene3D" id="2.160.20.10">
    <property type="entry name" value="Single-stranded right-handed beta-helix, Pectin lyase-like"/>
    <property type="match status" value="1"/>
</dbReference>
<keyword evidence="6" id="KW-1185">Reference proteome</keyword>
<dbReference type="SUPFAM" id="SSF48425">
    <property type="entry name" value="Sec7 domain"/>
    <property type="match status" value="1"/>
</dbReference>
<feature type="compositionally biased region" description="Low complexity" evidence="2">
    <location>
        <begin position="644"/>
        <end position="657"/>
    </location>
</feature>
<proteinExistence type="predicted"/>
<feature type="domain" description="Right handed beta helix" evidence="4">
    <location>
        <begin position="145"/>
        <end position="290"/>
    </location>
</feature>
<dbReference type="PANTHER" id="PTHR22990:SF15">
    <property type="entry name" value="F-BOX ONLY PROTEIN 10"/>
    <property type="match status" value="1"/>
</dbReference>
<dbReference type="InterPro" id="IPR006626">
    <property type="entry name" value="PbH1"/>
</dbReference>
<feature type="compositionally biased region" description="Low complexity" evidence="2">
    <location>
        <begin position="610"/>
        <end position="619"/>
    </location>
</feature>
<feature type="domain" description="Right handed beta helix" evidence="4">
    <location>
        <begin position="438"/>
        <end position="508"/>
    </location>
</feature>
<gene>
    <name evidence="5" type="ORF">PCOR1329_LOCUS64749</name>
</gene>
<dbReference type="SMART" id="SM00710">
    <property type="entry name" value="PbH1"/>
    <property type="match status" value="6"/>
</dbReference>
<evidence type="ECO:0000256" key="1">
    <source>
        <dbReference type="ARBA" id="ARBA00022737"/>
    </source>
</evidence>
<dbReference type="EMBL" id="CAUYUJ010018271">
    <property type="protein sequence ID" value="CAK0882129.1"/>
    <property type="molecule type" value="Genomic_DNA"/>
</dbReference>
<organism evidence="5 6">
    <name type="scientific">Prorocentrum cordatum</name>
    <dbReference type="NCBI Taxonomy" id="2364126"/>
    <lineage>
        <taxon>Eukaryota</taxon>
        <taxon>Sar</taxon>
        <taxon>Alveolata</taxon>
        <taxon>Dinophyceae</taxon>
        <taxon>Prorocentrales</taxon>
        <taxon>Prorocentraceae</taxon>
        <taxon>Prorocentrum</taxon>
    </lineage>
</organism>
<dbReference type="InterPro" id="IPR023394">
    <property type="entry name" value="Sec7_C_sf"/>
</dbReference>
<keyword evidence="1" id="KW-0677">Repeat</keyword>
<dbReference type="SUPFAM" id="SSF51126">
    <property type="entry name" value="Pectin lyase-like"/>
    <property type="match status" value="2"/>
</dbReference>
<dbReference type="InterPro" id="IPR000904">
    <property type="entry name" value="Sec7_dom"/>
</dbReference>
<dbReference type="InterPro" id="IPR039448">
    <property type="entry name" value="Beta_helix"/>
</dbReference>
<evidence type="ECO:0000256" key="2">
    <source>
        <dbReference type="SAM" id="MobiDB-lite"/>
    </source>
</evidence>
<dbReference type="InterPro" id="IPR051550">
    <property type="entry name" value="SCF-Subunits/Alg-Epimerases"/>
</dbReference>
<dbReference type="Gene3D" id="2.80.10.50">
    <property type="match status" value="1"/>
</dbReference>
<protein>
    <recommendedName>
        <fullName evidence="7">SEC7 domain-containing protein</fullName>
    </recommendedName>
</protein>
<evidence type="ECO:0000313" key="6">
    <source>
        <dbReference type="Proteomes" id="UP001189429"/>
    </source>
</evidence>
<dbReference type="Pfam" id="PF01369">
    <property type="entry name" value="Sec7"/>
    <property type="match status" value="1"/>
</dbReference>
<feature type="compositionally biased region" description="Pro residues" evidence="2">
    <location>
        <begin position="658"/>
        <end position="669"/>
    </location>
</feature>
<feature type="region of interest" description="Disordered" evidence="2">
    <location>
        <begin position="983"/>
        <end position="1010"/>
    </location>
</feature>
<dbReference type="InterPro" id="IPR012334">
    <property type="entry name" value="Pectin_lyas_fold"/>
</dbReference>
<sequence length="1240" mass="128226">MAALLRTGSPRGEPRHRAPVELREVPSQRFPTLSAALEGLPAASAPGGVPSVVVRLAAGTHSGPLRLAGGVVLEGGGDGALPTLADLGPLGLEVTGARSLCVLRRLRIRADPEGHAVAVSSASPLIEDCELVGRGEAPTRGARAGLLVKGIGSWPVVRGCRVCGHGGAGVAIEEGGCGLFVCNEVTQCGAGFWVADGTAPVIWRNTALDNRGAGVVMRRAAGGRALDNTLMKNGTGALLESDRAALAVLAYNRVVGNEGPGMRQSPGNVLAGQAGCFLQGNLLKSNGPGAALEATWPRQSVRTGEELVAAVRAAPRDRSALVEVIGQVELQECLVLDRPVILVGSSEGPSAGAVGGPELSCSREAEAVLRIAPGAEMAALYRLALRAGPGPRGEAGAAGCVVVEAGSPAFLECHMQVGPAGGSGAGGFAHAVRVSGLSSRPLLAGCSLCGAVGAGLSLDQGASAVLVRCELSGNQQGGAYVEDGARLVLEECDVKGNRHFGVVAGRGGAVLGRTLFEDNASGDVWLCGGEGSPQGAEGPLVLDQCRFVGVRAAALRVGDGSAALSWQSSYAAGPGDSWGSAPSAAVAARVDPGGSLALSRGAEEGGGAAGVPTPAMAGAEGTWRLPEVGPSQPDPQQFTREPLPDAGRAAAAHATGALPPPRVPLPEAPSSPLEDGVAAGSEASAGAGVPEGEEELRAWIGRLKAVPLASWKMADRRTLFAILAMLGRARKKPELVSTVGLGGPLLPGAEACLRAHTNRYLTARPGGAVDCKEPVPESQEQWVLAPKKQQKTPGVLKSGHQYTLTAADTIDGGEKERGLPGEWVYGASGKYTIEAVPGEPGRYSFEERLHEGGTVTGTLVEEEDGVQGRLDKDGSPYCELRVRLASDFTAISSFRVVESEAWSKSMPAQRASSESALLLTVDGASGLASAQPAGSAQDQAFQVSVVAGEGGRRAPLESGSQVCLRAMPSGRMLEVGGNAVRASAGAQAQGTRQRFQLERRPPPEEVPEPAAPFEVSHEDQAWAFQRGVQLALVEKQHLADLLSGAKDPAPALLKLFAELWEREWRQGALPRDPAEGSERSNSPGGSGRRPSPASGRRGRAENWIRNLAGGVSTTEKDNGDLFVSALRSFFADTLRMSQLEANNVMRTVEAFAAALVADREFVQAFSASMLPEAQRKQYRTPEDVLFGLTYTTMMLNTDAHSTQVTQKTWDKQKFTGAGKDCGVQGALMGQIFKRITQDEL</sequence>
<feature type="compositionally biased region" description="Low complexity" evidence="2">
    <location>
        <begin position="670"/>
        <end position="690"/>
    </location>
</feature>
<dbReference type="Gene3D" id="1.10.1000.11">
    <property type="entry name" value="Arf Nucleotide-binding Site Opener,domain 2"/>
    <property type="match status" value="1"/>
</dbReference>
<feature type="region of interest" description="Disordered" evidence="2">
    <location>
        <begin position="1067"/>
        <end position="1101"/>
    </location>
</feature>
<name>A0ABN9W7G2_9DINO</name>
<feature type="domain" description="SEC7" evidence="3">
    <location>
        <begin position="1122"/>
        <end position="1239"/>
    </location>
</feature>
<evidence type="ECO:0000313" key="5">
    <source>
        <dbReference type="EMBL" id="CAK0882129.1"/>
    </source>
</evidence>
<dbReference type="InterPro" id="IPR011050">
    <property type="entry name" value="Pectin_lyase_fold/virulence"/>
</dbReference>
<dbReference type="Proteomes" id="UP001189429">
    <property type="component" value="Unassembled WGS sequence"/>
</dbReference>
<reference evidence="5" key="1">
    <citation type="submission" date="2023-10" db="EMBL/GenBank/DDBJ databases">
        <authorList>
            <person name="Chen Y."/>
            <person name="Shah S."/>
            <person name="Dougan E. K."/>
            <person name="Thang M."/>
            <person name="Chan C."/>
        </authorList>
    </citation>
    <scope>NUCLEOTIDE SEQUENCE [LARGE SCALE GENOMIC DNA]</scope>
</reference>
<feature type="compositionally biased region" description="Low complexity" evidence="2">
    <location>
        <begin position="1079"/>
        <end position="1095"/>
    </location>
</feature>
<evidence type="ECO:0000259" key="4">
    <source>
        <dbReference type="Pfam" id="PF13229"/>
    </source>
</evidence>